<comment type="caution">
    <text evidence="1">The sequence shown here is derived from an EMBL/GenBank/DDBJ whole genome shotgun (WGS) entry which is preliminary data.</text>
</comment>
<protein>
    <recommendedName>
        <fullName evidence="3">TAXI family TRAP transporter solute-binding subunit</fullName>
    </recommendedName>
</protein>
<accession>A0A917WXC3</accession>
<dbReference type="PANTHER" id="PTHR42941:SF1">
    <property type="entry name" value="SLL1037 PROTEIN"/>
    <property type="match status" value="1"/>
</dbReference>
<evidence type="ECO:0008006" key="3">
    <source>
        <dbReference type="Google" id="ProtNLM"/>
    </source>
</evidence>
<dbReference type="Pfam" id="PF16868">
    <property type="entry name" value="NMT1_3"/>
    <property type="match status" value="1"/>
</dbReference>
<name>A0A917WXC3_9ACTN</name>
<organism evidence="1 2">
    <name type="scientific">Dactylosporangium sucinum</name>
    <dbReference type="NCBI Taxonomy" id="1424081"/>
    <lineage>
        <taxon>Bacteria</taxon>
        <taxon>Bacillati</taxon>
        <taxon>Actinomycetota</taxon>
        <taxon>Actinomycetes</taxon>
        <taxon>Micromonosporales</taxon>
        <taxon>Micromonosporaceae</taxon>
        <taxon>Dactylosporangium</taxon>
    </lineage>
</organism>
<reference evidence="1" key="1">
    <citation type="journal article" date="2014" name="Int. J. Syst. Evol. Microbiol.">
        <title>Complete genome sequence of Corynebacterium casei LMG S-19264T (=DSM 44701T), isolated from a smear-ripened cheese.</title>
        <authorList>
            <consortium name="US DOE Joint Genome Institute (JGI-PGF)"/>
            <person name="Walter F."/>
            <person name="Albersmeier A."/>
            <person name="Kalinowski J."/>
            <person name="Ruckert C."/>
        </authorList>
    </citation>
    <scope>NUCLEOTIDE SEQUENCE</scope>
    <source>
        <strain evidence="1">JCM 19831</strain>
    </source>
</reference>
<evidence type="ECO:0000313" key="2">
    <source>
        <dbReference type="Proteomes" id="UP000642070"/>
    </source>
</evidence>
<keyword evidence="2" id="KW-1185">Reference proteome</keyword>
<proteinExistence type="predicted"/>
<dbReference type="NCBIfam" id="TIGR02122">
    <property type="entry name" value="TRAP_TAXI"/>
    <property type="match status" value="1"/>
</dbReference>
<dbReference type="InterPro" id="IPR011852">
    <property type="entry name" value="TRAP_TAXI"/>
</dbReference>
<sequence>MDTTTGTLTWLGGNPGDGWYEMTGRLLGLLRETSTGLRFALAAGGGEHNLHDVAAGQAEIAMSIDVVVAAAYNGGPPFREPLRNLNCLGTGWSPLPYNLLAARDQQASFPEAVAGRRIRVGAPPTDTTDELMFQQVLSHYATSYNDITAAGGHVLLAGYDTLVAALHAGDIDFVFGATTLPAPSIARAAHGPRPIDLAPLPTDVIKHLASRFGAKPGVIPAGTYPGLQTSDVPTCFVDTVFVISADVPEPIAYEVTQLLLDNLDQLPTVHGSLAGFNPFVAWRLLPAPLHPGAARAYRDRGYM</sequence>
<dbReference type="PANTHER" id="PTHR42941">
    <property type="entry name" value="SLL1037 PROTEIN"/>
    <property type="match status" value="1"/>
</dbReference>
<reference evidence="1" key="2">
    <citation type="submission" date="2020-09" db="EMBL/GenBank/DDBJ databases">
        <authorList>
            <person name="Sun Q."/>
            <person name="Ohkuma M."/>
        </authorList>
    </citation>
    <scope>NUCLEOTIDE SEQUENCE</scope>
    <source>
        <strain evidence="1">JCM 19831</strain>
    </source>
</reference>
<dbReference type="SUPFAM" id="SSF53850">
    <property type="entry name" value="Periplasmic binding protein-like II"/>
    <property type="match status" value="1"/>
</dbReference>
<dbReference type="Proteomes" id="UP000642070">
    <property type="component" value="Unassembled WGS sequence"/>
</dbReference>
<dbReference type="EMBL" id="BMPI01000020">
    <property type="protein sequence ID" value="GGM36698.1"/>
    <property type="molecule type" value="Genomic_DNA"/>
</dbReference>
<dbReference type="Gene3D" id="3.40.190.10">
    <property type="entry name" value="Periplasmic binding protein-like II"/>
    <property type="match status" value="2"/>
</dbReference>
<dbReference type="AlphaFoldDB" id="A0A917WXC3"/>
<dbReference type="RefSeq" id="WP_190251666.1">
    <property type="nucleotide sequence ID" value="NZ_BMPI01000020.1"/>
</dbReference>
<evidence type="ECO:0000313" key="1">
    <source>
        <dbReference type="EMBL" id="GGM36698.1"/>
    </source>
</evidence>
<gene>
    <name evidence="1" type="ORF">GCM10007977_042740</name>
</gene>